<dbReference type="AlphaFoldDB" id="A0A507QSU9"/>
<reference evidence="1 2" key="1">
    <citation type="submission" date="2019-06" db="EMBL/GenBank/DDBJ databases">
        <title>Wine fermentation using esterase from Monascus purpureus.</title>
        <authorList>
            <person name="Geng C."/>
            <person name="Zhang Y."/>
        </authorList>
    </citation>
    <scope>NUCLEOTIDE SEQUENCE [LARGE SCALE GENOMIC DNA]</scope>
    <source>
        <strain evidence="1">HQ1</strain>
    </source>
</reference>
<dbReference type="SUPFAM" id="SSF51735">
    <property type="entry name" value="NAD(P)-binding Rossmann-fold domains"/>
    <property type="match status" value="1"/>
</dbReference>
<dbReference type="GO" id="GO:0004029">
    <property type="term" value="F:aldehyde dehydrogenase (NAD+) activity"/>
    <property type="evidence" value="ECO:0007669"/>
    <property type="project" value="TreeGrafter"/>
</dbReference>
<dbReference type="STRING" id="5098.A0A507QSU9"/>
<gene>
    <name evidence="1" type="ORF">MPDQ_007126</name>
</gene>
<dbReference type="InterPro" id="IPR036291">
    <property type="entry name" value="NAD(P)-bd_dom_sf"/>
</dbReference>
<sequence>MAPKIFITGVTGHIGGDILYTASRAHPDWQWSCLVCTKEEGVKVASAYPQVRLVYGTTDDVDMIEEEASKADIVFHLAASDEHVPSAEAIVRGLSRRQADGPAYYIHTSGAFALAAETLATEKYGERFDKVYDDWGHVKELTSLPGHAPHRKVDKIVLAADPAKVRTAIIAPAVIYEVGRGPDKTKSAPVFEAFLKEKGLCRGERKGLVDSPNPEFVTPKESEKIPPWLKIMVGVDSQGTAIRGRKLSAWEPNMPSFEDELENTLEINARSLGLV</sequence>
<dbReference type="Proteomes" id="UP000319663">
    <property type="component" value="Unassembled WGS sequence"/>
</dbReference>
<organism evidence="1 2">
    <name type="scientific">Monascus purpureus</name>
    <name type="common">Red mold</name>
    <name type="synonym">Monascus anka</name>
    <dbReference type="NCBI Taxonomy" id="5098"/>
    <lineage>
        <taxon>Eukaryota</taxon>
        <taxon>Fungi</taxon>
        <taxon>Dikarya</taxon>
        <taxon>Ascomycota</taxon>
        <taxon>Pezizomycotina</taxon>
        <taxon>Eurotiomycetes</taxon>
        <taxon>Eurotiomycetidae</taxon>
        <taxon>Eurotiales</taxon>
        <taxon>Aspergillaceae</taxon>
        <taxon>Monascus</taxon>
    </lineage>
</organism>
<dbReference type="PANTHER" id="PTHR48079">
    <property type="entry name" value="PROTEIN YEEZ"/>
    <property type="match status" value="1"/>
</dbReference>
<evidence type="ECO:0000313" key="2">
    <source>
        <dbReference type="Proteomes" id="UP000319663"/>
    </source>
</evidence>
<protein>
    <submittedName>
        <fullName evidence="1">Uncharacterized protein</fullName>
    </submittedName>
</protein>
<dbReference type="PANTHER" id="PTHR48079:SF6">
    <property type="entry name" value="NAD(P)-BINDING DOMAIN-CONTAINING PROTEIN-RELATED"/>
    <property type="match status" value="1"/>
</dbReference>
<comment type="caution">
    <text evidence="1">The sequence shown here is derived from an EMBL/GenBank/DDBJ whole genome shotgun (WGS) entry which is preliminary data.</text>
</comment>
<evidence type="ECO:0000313" key="1">
    <source>
        <dbReference type="EMBL" id="TQB72054.1"/>
    </source>
</evidence>
<proteinExistence type="predicted"/>
<dbReference type="EMBL" id="VIFY01000070">
    <property type="protein sequence ID" value="TQB72054.1"/>
    <property type="molecule type" value="Genomic_DNA"/>
</dbReference>
<dbReference type="InterPro" id="IPR051783">
    <property type="entry name" value="NAD(P)-dependent_oxidoreduct"/>
</dbReference>
<accession>A0A507QSU9</accession>
<dbReference type="Gene3D" id="3.40.50.720">
    <property type="entry name" value="NAD(P)-binding Rossmann-like Domain"/>
    <property type="match status" value="1"/>
</dbReference>
<keyword evidence="2" id="KW-1185">Reference proteome</keyword>
<name>A0A507QSU9_MONPU</name>
<dbReference type="GO" id="GO:0005737">
    <property type="term" value="C:cytoplasm"/>
    <property type="evidence" value="ECO:0007669"/>
    <property type="project" value="TreeGrafter"/>
</dbReference>